<evidence type="ECO:0000256" key="1">
    <source>
        <dbReference type="ARBA" id="ARBA00023033"/>
    </source>
</evidence>
<keyword evidence="1" id="KW-0560">Oxidoreductase</keyword>
<dbReference type="OrthoDB" id="5837859at2759"/>
<organism evidence="2">
    <name type="scientific">Medioppia subpectinata</name>
    <dbReference type="NCBI Taxonomy" id="1979941"/>
    <lineage>
        <taxon>Eukaryota</taxon>
        <taxon>Metazoa</taxon>
        <taxon>Ecdysozoa</taxon>
        <taxon>Arthropoda</taxon>
        <taxon>Chelicerata</taxon>
        <taxon>Arachnida</taxon>
        <taxon>Acari</taxon>
        <taxon>Acariformes</taxon>
        <taxon>Sarcoptiformes</taxon>
        <taxon>Oribatida</taxon>
        <taxon>Brachypylina</taxon>
        <taxon>Oppioidea</taxon>
        <taxon>Oppiidae</taxon>
        <taxon>Medioppia</taxon>
    </lineage>
</organism>
<dbReference type="EMBL" id="CAJPIZ010024560">
    <property type="protein sequence ID" value="CAG2118516.1"/>
    <property type="molecule type" value="Genomic_DNA"/>
</dbReference>
<keyword evidence="3" id="KW-1185">Reference proteome</keyword>
<dbReference type="EMBL" id="OC879135">
    <property type="protein sequence ID" value="CAD7641011.1"/>
    <property type="molecule type" value="Genomic_DNA"/>
</dbReference>
<dbReference type="InterPro" id="IPR036396">
    <property type="entry name" value="Cyt_P450_sf"/>
</dbReference>
<dbReference type="AlphaFoldDB" id="A0A7R9QDR7"/>
<gene>
    <name evidence="2" type="ORF">OSB1V03_LOCUS18467</name>
</gene>
<evidence type="ECO:0000313" key="2">
    <source>
        <dbReference type="EMBL" id="CAD7641011.1"/>
    </source>
</evidence>
<name>A0A7R9QDR7_9ACAR</name>
<dbReference type="GO" id="GO:0005506">
    <property type="term" value="F:iron ion binding"/>
    <property type="evidence" value="ECO:0007669"/>
    <property type="project" value="InterPro"/>
</dbReference>
<evidence type="ECO:0000313" key="3">
    <source>
        <dbReference type="Proteomes" id="UP000759131"/>
    </source>
</evidence>
<dbReference type="GO" id="GO:0016705">
    <property type="term" value="F:oxidoreductase activity, acting on paired donors, with incorporation or reduction of molecular oxygen"/>
    <property type="evidence" value="ECO:0007669"/>
    <property type="project" value="InterPro"/>
</dbReference>
<accession>A0A7R9QDR7</accession>
<sequence length="121" mass="13873">MNLQYIIQHNYQPVLRLGQHCRSHDENVCRDFCDMFIGAKRKAEVECRPVVNLPESSIFYSNLRHYSSGPTPLPLIGNILLTVWVGPKPVVIVGDPHVVKQAFSRPEFMGRMDNMLCMCRT</sequence>
<dbReference type="Proteomes" id="UP000759131">
    <property type="component" value="Unassembled WGS sequence"/>
</dbReference>
<keyword evidence="1" id="KW-0503">Monooxygenase</keyword>
<dbReference type="SUPFAM" id="SSF48264">
    <property type="entry name" value="Cytochrome P450"/>
    <property type="match status" value="1"/>
</dbReference>
<reference evidence="2" key="1">
    <citation type="submission" date="2020-11" db="EMBL/GenBank/DDBJ databases">
        <authorList>
            <person name="Tran Van P."/>
        </authorList>
    </citation>
    <scope>NUCLEOTIDE SEQUENCE</scope>
</reference>
<proteinExistence type="predicted"/>
<dbReference type="GO" id="GO:0004497">
    <property type="term" value="F:monooxygenase activity"/>
    <property type="evidence" value="ECO:0007669"/>
    <property type="project" value="UniProtKB-KW"/>
</dbReference>
<dbReference type="GO" id="GO:0020037">
    <property type="term" value="F:heme binding"/>
    <property type="evidence" value="ECO:0007669"/>
    <property type="project" value="InterPro"/>
</dbReference>
<protein>
    <submittedName>
        <fullName evidence="2">Uncharacterized protein</fullName>
    </submittedName>
</protein>